<proteinExistence type="predicted"/>
<evidence type="ECO:0000313" key="1">
    <source>
        <dbReference type="EMBL" id="MBX12582.1"/>
    </source>
</evidence>
<dbReference type="AlphaFoldDB" id="A0A2P2L3N6"/>
<accession>A0A2P2L3N6</accession>
<dbReference type="EMBL" id="GGEC01032098">
    <property type="protein sequence ID" value="MBX12582.1"/>
    <property type="molecule type" value="Transcribed_RNA"/>
</dbReference>
<sequence length="83" mass="9316">MAFSNSHVLDVAHPHKQFNNSNPTVTYAIRSRHCCQLLPCGAAALQATIDWDSKATMVSPCNVKVRTLIQPVSSTWLFFFTHR</sequence>
<name>A0A2P2L3N6_RHIMU</name>
<organism evidence="1">
    <name type="scientific">Rhizophora mucronata</name>
    <name type="common">Asiatic mangrove</name>
    <dbReference type="NCBI Taxonomy" id="61149"/>
    <lineage>
        <taxon>Eukaryota</taxon>
        <taxon>Viridiplantae</taxon>
        <taxon>Streptophyta</taxon>
        <taxon>Embryophyta</taxon>
        <taxon>Tracheophyta</taxon>
        <taxon>Spermatophyta</taxon>
        <taxon>Magnoliopsida</taxon>
        <taxon>eudicotyledons</taxon>
        <taxon>Gunneridae</taxon>
        <taxon>Pentapetalae</taxon>
        <taxon>rosids</taxon>
        <taxon>fabids</taxon>
        <taxon>Malpighiales</taxon>
        <taxon>Rhizophoraceae</taxon>
        <taxon>Rhizophora</taxon>
    </lineage>
</organism>
<reference evidence="1" key="1">
    <citation type="submission" date="2018-02" db="EMBL/GenBank/DDBJ databases">
        <title>Rhizophora mucronata_Transcriptome.</title>
        <authorList>
            <person name="Meera S.P."/>
            <person name="Sreeshan A."/>
            <person name="Augustine A."/>
        </authorList>
    </citation>
    <scope>NUCLEOTIDE SEQUENCE</scope>
    <source>
        <tissue evidence="1">Leaf</tissue>
    </source>
</reference>
<protein>
    <submittedName>
        <fullName evidence="1">Uncharacterized protein</fullName>
    </submittedName>
</protein>